<dbReference type="EMBL" id="LNQP01000099">
    <property type="protein sequence ID" value="KSU86247.1"/>
    <property type="molecule type" value="Genomic_DNA"/>
</dbReference>
<protein>
    <recommendedName>
        <fullName evidence="3">Aspartyl-phosphate phosphatase Spo0E family protein</fullName>
    </recommendedName>
</protein>
<sequence length="70" mass="8213">MILLFENHTKTCCLQCRLLLAEIEKIRELMIFTALEKGFTDPKTIEISQKLDQMLNRLELTDSELNRCVI</sequence>
<dbReference type="GO" id="GO:0043937">
    <property type="term" value="P:regulation of sporulation"/>
    <property type="evidence" value="ECO:0007669"/>
    <property type="project" value="InterPro"/>
</dbReference>
<organism evidence="1 2">
    <name type="scientific">Priestia veravalensis</name>
    <dbReference type="NCBI Taxonomy" id="1414648"/>
    <lineage>
        <taxon>Bacteria</taxon>
        <taxon>Bacillati</taxon>
        <taxon>Bacillota</taxon>
        <taxon>Bacilli</taxon>
        <taxon>Bacillales</taxon>
        <taxon>Bacillaceae</taxon>
        <taxon>Priestia</taxon>
    </lineage>
</organism>
<dbReference type="GO" id="GO:0046983">
    <property type="term" value="F:protein dimerization activity"/>
    <property type="evidence" value="ECO:0007669"/>
    <property type="project" value="InterPro"/>
</dbReference>
<dbReference type="Pfam" id="PF09388">
    <property type="entry name" value="SpoOE-like"/>
    <property type="match status" value="1"/>
</dbReference>
<accession>A0A0V8JGT1</accession>
<dbReference type="Gene3D" id="4.10.280.10">
    <property type="entry name" value="Helix-loop-helix DNA-binding domain"/>
    <property type="match status" value="1"/>
</dbReference>
<evidence type="ECO:0008006" key="3">
    <source>
        <dbReference type="Google" id="ProtNLM"/>
    </source>
</evidence>
<evidence type="ECO:0000313" key="1">
    <source>
        <dbReference type="EMBL" id="KSU86247.1"/>
    </source>
</evidence>
<evidence type="ECO:0000313" key="2">
    <source>
        <dbReference type="Proteomes" id="UP000053681"/>
    </source>
</evidence>
<dbReference type="InterPro" id="IPR037208">
    <property type="entry name" value="Spo0E-like_sf"/>
</dbReference>
<dbReference type="AlphaFoldDB" id="A0A0V8JGT1"/>
<dbReference type="InterPro" id="IPR018540">
    <property type="entry name" value="Spo0E-like"/>
</dbReference>
<comment type="caution">
    <text evidence="1">The sequence shown here is derived from an EMBL/GenBank/DDBJ whole genome shotgun (WGS) entry which is preliminary data.</text>
</comment>
<reference evidence="1 2" key="1">
    <citation type="submission" date="2015-11" db="EMBL/GenBank/DDBJ databases">
        <title>Bacillus caseinolyticus sp nov.</title>
        <authorList>
            <person name="Dastager S.G."/>
            <person name="Mawlankar R."/>
        </authorList>
    </citation>
    <scope>NUCLEOTIDE SEQUENCE [LARGE SCALE GENOMIC DNA]</scope>
    <source>
        <strain evidence="1 2">SGD-V-76</strain>
    </source>
</reference>
<dbReference type="InterPro" id="IPR036638">
    <property type="entry name" value="HLH_DNA-bd_sf"/>
</dbReference>
<dbReference type="RefSeq" id="WP_062687376.1">
    <property type="nucleotide sequence ID" value="NZ_KQ758713.1"/>
</dbReference>
<dbReference type="Proteomes" id="UP000053681">
    <property type="component" value="Unassembled WGS sequence"/>
</dbReference>
<gene>
    <name evidence="1" type="ORF">AS180_19635</name>
</gene>
<keyword evidence="2" id="KW-1185">Reference proteome</keyword>
<proteinExistence type="predicted"/>
<name>A0A0V8JGT1_9BACI</name>
<dbReference type="SUPFAM" id="SSF140500">
    <property type="entry name" value="BAS1536-like"/>
    <property type="match status" value="1"/>
</dbReference>